<dbReference type="AlphaFoldDB" id="A0A316U786"/>
<evidence type="ECO:0000256" key="5">
    <source>
        <dbReference type="SAM" id="MobiDB-lite"/>
    </source>
</evidence>
<dbReference type="InterPro" id="IPR036259">
    <property type="entry name" value="MFS_trans_sf"/>
</dbReference>
<sequence>MPDDDEVVGSRDDSLGAGQSPSSKSSPTGASNQLTTDQTKVTQESGKQRSHSVSPNLHREASAARSVLQRSVSRLRGRHPRDDRHFKHQLELDATGADCIVDFDGLEDPYRAINWDPRKKWVAVALFGITTGTVTFDSSVFSAALQPIEADFGVSTYVATLGLTMMLLGFGLGPLIWAPLSEIYGRKPAVLIPFFISMCFTFATGASKDIQSILITRFFSGFFGSAPITNTGGVLGDLFAPAQRGQALVLYAMAVVGGPTLGPLVGSALVEGGLSWRWTEYLTGIMKAAILLADVTLLDESYSPVLLKYKARKLRTTTGNWALHAQHEEWDITFSELAVKYLVRPFQLLATPICFLVALYASFVYGLLYSLLESIPIAFQDLRGWSPVLGSLPFVAVLVGIIVAAGINMANQVYYIRRLEDNAGKAVPEARLPPMMIGSVCLSAGLWIFAWTPAPVHPSAQIIACALFGCGFFAIFQAALNYLIDTFQTWGASAIAANTFLRSIFAASFPLFIRPEIEALGFQWGVSLFAFVSVGMIPIPYLFFIFGPKIRARGKWSVASTM</sequence>
<proteinExistence type="predicted"/>
<keyword evidence="9" id="KW-1185">Reference proteome</keyword>
<dbReference type="GeneID" id="37012020"/>
<feature type="transmembrane region" description="Helical" evidence="6">
    <location>
        <begin position="348"/>
        <end position="372"/>
    </location>
</feature>
<evidence type="ECO:0000256" key="6">
    <source>
        <dbReference type="SAM" id="Phobius"/>
    </source>
</evidence>
<dbReference type="OrthoDB" id="9986881at2759"/>
<accession>A0A316U786</accession>
<feature type="transmembrane region" description="Helical" evidence="6">
    <location>
        <begin position="525"/>
        <end position="546"/>
    </location>
</feature>
<feature type="compositionally biased region" description="Low complexity" evidence="5">
    <location>
        <begin position="15"/>
        <end position="31"/>
    </location>
</feature>
<dbReference type="Pfam" id="PF07690">
    <property type="entry name" value="MFS_1"/>
    <property type="match status" value="1"/>
</dbReference>
<dbReference type="CDD" id="cd17323">
    <property type="entry name" value="MFS_Tpo1_MDR_like"/>
    <property type="match status" value="1"/>
</dbReference>
<organism evidence="8 9">
    <name type="scientific">Pseudomicrostroma glucosiphilum</name>
    <dbReference type="NCBI Taxonomy" id="1684307"/>
    <lineage>
        <taxon>Eukaryota</taxon>
        <taxon>Fungi</taxon>
        <taxon>Dikarya</taxon>
        <taxon>Basidiomycota</taxon>
        <taxon>Ustilaginomycotina</taxon>
        <taxon>Exobasidiomycetes</taxon>
        <taxon>Microstromatales</taxon>
        <taxon>Microstromatales incertae sedis</taxon>
        <taxon>Pseudomicrostroma</taxon>
    </lineage>
</organism>
<keyword evidence="3 6" id="KW-1133">Transmembrane helix</keyword>
<dbReference type="PROSITE" id="PS50850">
    <property type="entry name" value="MFS"/>
    <property type="match status" value="1"/>
</dbReference>
<dbReference type="GO" id="GO:0022857">
    <property type="term" value="F:transmembrane transporter activity"/>
    <property type="evidence" value="ECO:0007669"/>
    <property type="project" value="InterPro"/>
</dbReference>
<dbReference type="PANTHER" id="PTHR23502">
    <property type="entry name" value="MAJOR FACILITATOR SUPERFAMILY"/>
    <property type="match status" value="1"/>
</dbReference>
<dbReference type="GO" id="GO:0005886">
    <property type="term" value="C:plasma membrane"/>
    <property type="evidence" value="ECO:0007669"/>
    <property type="project" value="TreeGrafter"/>
</dbReference>
<dbReference type="InterPro" id="IPR011701">
    <property type="entry name" value="MFS"/>
</dbReference>
<dbReference type="SUPFAM" id="SSF103473">
    <property type="entry name" value="MFS general substrate transporter"/>
    <property type="match status" value="1"/>
</dbReference>
<evidence type="ECO:0000256" key="1">
    <source>
        <dbReference type="ARBA" id="ARBA00004141"/>
    </source>
</evidence>
<feature type="transmembrane region" description="Helical" evidence="6">
    <location>
        <begin position="460"/>
        <end position="483"/>
    </location>
</feature>
<name>A0A316U786_9BASI</name>
<dbReference type="InterPro" id="IPR020846">
    <property type="entry name" value="MFS_dom"/>
</dbReference>
<evidence type="ECO:0000256" key="3">
    <source>
        <dbReference type="ARBA" id="ARBA00022989"/>
    </source>
</evidence>
<dbReference type="EMBL" id="KZ819326">
    <property type="protein sequence ID" value="PWN21052.1"/>
    <property type="molecule type" value="Genomic_DNA"/>
</dbReference>
<feature type="transmembrane region" description="Helical" evidence="6">
    <location>
        <begin position="121"/>
        <end position="145"/>
    </location>
</feature>
<dbReference type="Proteomes" id="UP000245942">
    <property type="component" value="Unassembled WGS sequence"/>
</dbReference>
<keyword evidence="2 6" id="KW-0812">Transmembrane</keyword>
<evidence type="ECO:0000313" key="8">
    <source>
        <dbReference type="EMBL" id="PWN21052.1"/>
    </source>
</evidence>
<dbReference type="Gene3D" id="1.20.1250.20">
    <property type="entry name" value="MFS general substrate transporter like domains"/>
    <property type="match status" value="1"/>
</dbReference>
<feature type="transmembrane region" description="Helical" evidence="6">
    <location>
        <begin position="213"/>
        <end position="236"/>
    </location>
</feature>
<gene>
    <name evidence="8" type="ORF">BCV69DRAFT_248317</name>
</gene>
<evidence type="ECO:0000256" key="4">
    <source>
        <dbReference type="ARBA" id="ARBA00023136"/>
    </source>
</evidence>
<feature type="transmembrane region" description="Helical" evidence="6">
    <location>
        <begin position="189"/>
        <end position="207"/>
    </location>
</feature>
<feature type="domain" description="Major facilitator superfamily (MFS) profile" evidence="7">
    <location>
        <begin position="123"/>
        <end position="551"/>
    </location>
</feature>
<protein>
    <submittedName>
        <fullName evidence="8">Putative MSF drug transporter</fullName>
    </submittedName>
</protein>
<evidence type="ECO:0000256" key="2">
    <source>
        <dbReference type="ARBA" id="ARBA00022692"/>
    </source>
</evidence>
<feature type="transmembrane region" description="Helical" evidence="6">
    <location>
        <begin position="495"/>
        <end position="513"/>
    </location>
</feature>
<feature type="compositionally biased region" description="Polar residues" evidence="5">
    <location>
        <begin position="32"/>
        <end position="55"/>
    </location>
</feature>
<evidence type="ECO:0000313" key="9">
    <source>
        <dbReference type="Proteomes" id="UP000245942"/>
    </source>
</evidence>
<dbReference type="STRING" id="1684307.A0A316U786"/>
<evidence type="ECO:0000259" key="7">
    <source>
        <dbReference type="PROSITE" id="PS50850"/>
    </source>
</evidence>
<feature type="transmembrane region" description="Helical" evidence="6">
    <location>
        <begin position="248"/>
        <end position="269"/>
    </location>
</feature>
<feature type="transmembrane region" description="Helical" evidence="6">
    <location>
        <begin position="157"/>
        <end position="177"/>
    </location>
</feature>
<comment type="subcellular location">
    <subcellularLocation>
        <location evidence="1">Membrane</location>
        <topology evidence="1">Multi-pass membrane protein</topology>
    </subcellularLocation>
</comment>
<feature type="transmembrane region" description="Helical" evidence="6">
    <location>
        <begin position="281"/>
        <end position="298"/>
    </location>
</feature>
<feature type="compositionally biased region" description="Low complexity" evidence="5">
    <location>
        <begin position="63"/>
        <end position="72"/>
    </location>
</feature>
<feature type="region of interest" description="Disordered" evidence="5">
    <location>
        <begin position="1"/>
        <end position="80"/>
    </location>
</feature>
<feature type="transmembrane region" description="Helical" evidence="6">
    <location>
        <begin position="435"/>
        <end position="454"/>
    </location>
</feature>
<dbReference type="FunFam" id="1.20.1250.20:FF:000011">
    <property type="entry name" value="MFS multidrug transporter, putative"/>
    <property type="match status" value="1"/>
</dbReference>
<dbReference type="RefSeq" id="XP_025348212.1">
    <property type="nucleotide sequence ID" value="XM_025490286.1"/>
</dbReference>
<reference evidence="8 9" key="1">
    <citation type="journal article" date="2018" name="Mol. Biol. Evol.">
        <title>Broad Genomic Sampling Reveals a Smut Pathogenic Ancestry of the Fungal Clade Ustilaginomycotina.</title>
        <authorList>
            <person name="Kijpornyongpan T."/>
            <person name="Mondo S.J."/>
            <person name="Barry K."/>
            <person name="Sandor L."/>
            <person name="Lee J."/>
            <person name="Lipzen A."/>
            <person name="Pangilinan J."/>
            <person name="LaButti K."/>
            <person name="Hainaut M."/>
            <person name="Henrissat B."/>
            <person name="Grigoriev I.V."/>
            <person name="Spatafora J.W."/>
            <person name="Aime M.C."/>
        </authorList>
    </citation>
    <scope>NUCLEOTIDE SEQUENCE [LARGE SCALE GENOMIC DNA]</scope>
    <source>
        <strain evidence="8 9">MCA 4718</strain>
    </source>
</reference>
<keyword evidence="4 6" id="KW-0472">Membrane</keyword>
<feature type="transmembrane region" description="Helical" evidence="6">
    <location>
        <begin position="392"/>
        <end position="414"/>
    </location>
</feature>
<dbReference type="PANTHER" id="PTHR23502:SF59">
    <property type="entry name" value="MULTIDRUG TRANSPORTER, PUTATIVE (AFU_ORTHOLOGUE AFUA_1G10370)-RELATED"/>
    <property type="match status" value="1"/>
</dbReference>